<evidence type="ECO:0000313" key="3">
    <source>
        <dbReference type="Proteomes" id="UP000248916"/>
    </source>
</evidence>
<feature type="domain" description="AtuA-like ferredoxin-fold" evidence="1">
    <location>
        <begin position="8"/>
        <end position="105"/>
    </location>
</feature>
<sequence length="123" mass="13350">MGGDLGSKLHDLAHGRSGDKGDRLNVSVIAYRPQDFDLIVEQVTEARVAALLADRRPSAVRRYLLPRLHAMNFVIDDVLDGGVNGSLNLDGHGKCLSFRILELPIDIPPGRGGAPKTKEEETP</sequence>
<evidence type="ECO:0000313" key="2">
    <source>
        <dbReference type="EMBL" id="PZX12392.1"/>
    </source>
</evidence>
<dbReference type="AlphaFoldDB" id="A0A2W7NM54"/>
<proteinExistence type="predicted"/>
<dbReference type="RefSeq" id="WP_111538678.1">
    <property type="nucleotide sequence ID" value="NZ_QKZL01000024.1"/>
</dbReference>
<protein>
    <recommendedName>
        <fullName evidence="1">AtuA-like ferredoxin-fold domain-containing protein</fullName>
    </recommendedName>
</protein>
<dbReference type="Proteomes" id="UP000248916">
    <property type="component" value="Unassembled WGS sequence"/>
</dbReference>
<dbReference type="InterPro" id="IPR056362">
    <property type="entry name" value="AtuA-like_ferredoxin_dom"/>
</dbReference>
<reference evidence="2 3" key="1">
    <citation type="submission" date="2018-06" db="EMBL/GenBank/DDBJ databases">
        <title>Genomic Encyclopedia of Archaeal and Bacterial Type Strains, Phase II (KMG-II): from individual species to whole genera.</title>
        <authorList>
            <person name="Goeker M."/>
        </authorList>
    </citation>
    <scope>NUCLEOTIDE SEQUENCE [LARGE SCALE GENOMIC DNA]</scope>
    <source>
        <strain evidence="2 3">DSM 22009</strain>
    </source>
</reference>
<gene>
    <name evidence="2" type="ORF">LX81_03650</name>
</gene>
<dbReference type="Pfam" id="PF23544">
    <property type="entry name" value="AtuA_ferredoxin"/>
    <property type="match status" value="1"/>
</dbReference>
<accession>A0A2W7NM54</accession>
<dbReference type="PANTHER" id="PTHR47472:SF1">
    <property type="entry name" value="DUF1446-DOMAIN-CONTAINING PROTEIN"/>
    <property type="match status" value="1"/>
</dbReference>
<dbReference type="PANTHER" id="PTHR47472">
    <property type="entry name" value="PROPIONYL-COA CARBOXYLASE"/>
    <property type="match status" value="1"/>
</dbReference>
<organism evidence="2 3">
    <name type="scientific">Palleronia aestuarii</name>
    <dbReference type="NCBI Taxonomy" id="568105"/>
    <lineage>
        <taxon>Bacteria</taxon>
        <taxon>Pseudomonadati</taxon>
        <taxon>Pseudomonadota</taxon>
        <taxon>Alphaproteobacteria</taxon>
        <taxon>Rhodobacterales</taxon>
        <taxon>Roseobacteraceae</taxon>
        <taxon>Palleronia</taxon>
    </lineage>
</organism>
<comment type="caution">
    <text evidence="2">The sequence shown here is derived from an EMBL/GenBank/DDBJ whole genome shotgun (WGS) entry which is preliminary data.</text>
</comment>
<evidence type="ECO:0000259" key="1">
    <source>
        <dbReference type="Pfam" id="PF23544"/>
    </source>
</evidence>
<name>A0A2W7NM54_9RHOB</name>
<dbReference type="OrthoDB" id="21390at2"/>
<dbReference type="EMBL" id="QKZL01000024">
    <property type="protein sequence ID" value="PZX12392.1"/>
    <property type="molecule type" value="Genomic_DNA"/>
</dbReference>
<keyword evidence="3" id="KW-1185">Reference proteome</keyword>